<evidence type="ECO:0000313" key="2">
    <source>
        <dbReference type="EMBL" id="KIK81607.1"/>
    </source>
</evidence>
<organism evidence="2 3">
    <name type="scientific">Paxillus rubicundulus Ve08.2h10</name>
    <dbReference type="NCBI Taxonomy" id="930991"/>
    <lineage>
        <taxon>Eukaryota</taxon>
        <taxon>Fungi</taxon>
        <taxon>Dikarya</taxon>
        <taxon>Basidiomycota</taxon>
        <taxon>Agaricomycotina</taxon>
        <taxon>Agaricomycetes</taxon>
        <taxon>Agaricomycetidae</taxon>
        <taxon>Boletales</taxon>
        <taxon>Paxilineae</taxon>
        <taxon>Paxillaceae</taxon>
        <taxon>Paxillus</taxon>
    </lineage>
</organism>
<keyword evidence="3" id="KW-1185">Reference proteome</keyword>
<feature type="compositionally biased region" description="Acidic residues" evidence="1">
    <location>
        <begin position="120"/>
        <end position="136"/>
    </location>
</feature>
<feature type="region of interest" description="Disordered" evidence="1">
    <location>
        <begin position="96"/>
        <end position="144"/>
    </location>
</feature>
<gene>
    <name evidence="2" type="ORF">PAXRUDRAFT_15145</name>
</gene>
<dbReference type="AlphaFoldDB" id="A0A0D0CFU6"/>
<reference evidence="2 3" key="1">
    <citation type="submission" date="2014-04" db="EMBL/GenBank/DDBJ databases">
        <authorList>
            <consortium name="DOE Joint Genome Institute"/>
            <person name="Kuo A."/>
            <person name="Kohler A."/>
            <person name="Jargeat P."/>
            <person name="Nagy L.G."/>
            <person name="Floudas D."/>
            <person name="Copeland A."/>
            <person name="Barry K.W."/>
            <person name="Cichocki N."/>
            <person name="Veneault-Fourrey C."/>
            <person name="LaButti K."/>
            <person name="Lindquist E.A."/>
            <person name="Lipzen A."/>
            <person name="Lundell T."/>
            <person name="Morin E."/>
            <person name="Murat C."/>
            <person name="Sun H."/>
            <person name="Tunlid A."/>
            <person name="Henrissat B."/>
            <person name="Grigoriev I.V."/>
            <person name="Hibbett D.S."/>
            <person name="Martin F."/>
            <person name="Nordberg H.P."/>
            <person name="Cantor M.N."/>
            <person name="Hua S.X."/>
        </authorList>
    </citation>
    <scope>NUCLEOTIDE SEQUENCE [LARGE SCALE GENOMIC DNA]</scope>
    <source>
        <strain evidence="2 3">Ve08.2h10</strain>
    </source>
</reference>
<name>A0A0D0CFU6_9AGAM</name>
<dbReference type="EMBL" id="KN825764">
    <property type="protein sequence ID" value="KIK81607.1"/>
    <property type="molecule type" value="Genomic_DNA"/>
</dbReference>
<evidence type="ECO:0000313" key="3">
    <source>
        <dbReference type="Proteomes" id="UP000054538"/>
    </source>
</evidence>
<proteinExistence type="predicted"/>
<dbReference type="OrthoDB" id="2668279at2759"/>
<evidence type="ECO:0000256" key="1">
    <source>
        <dbReference type="SAM" id="MobiDB-lite"/>
    </source>
</evidence>
<accession>A0A0D0CFU6</accession>
<dbReference type="InParanoid" id="A0A0D0CFU6"/>
<reference evidence="3" key="2">
    <citation type="submission" date="2015-01" db="EMBL/GenBank/DDBJ databases">
        <title>Evolutionary Origins and Diversification of the Mycorrhizal Mutualists.</title>
        <authorList>
            <consortium name="DOE Joint Genome Institute"/>
            <consortium name="Mycorrhizal Genomics Consortium"/>
            <person name="Kohler A."/>
            <person name="Kuo A."/>
            <person name="Nagy L.G."/>
            <person name="Floudas D."/>
            <person name="Copeland A."/>
            <person name="Barry K.W."/>
            <person name="Cichocki N."/>
            <person name="Veneault-Fourrey C."/>
            <person name="LaButti K."/>
            <person name="Lindquist E.A."/>
            <person name="Lipzen A."/>
            <person name="Lundell T."/>
            <person name="Morin E."/>
            <person name="Murat C."/>
            <person name="Riley R."/>
            <person name="Ohm R."/>
            <person name="Sun H."/>
            <person name="Tunlid A."/>
            <person name="Henrissat B."/>
            <person name="Grigoriev I.V."/>
            <person name="Hibbett D.S."/>
            <person name="Martin F."/>
        </authorList>
    </citation>
    <scope>NUCLEOTIDE SEQUENCE [LARGE SCALE GENOMIC DNA]</scope>
    <source>
        <strain evidence="3">Ve08.2h10</strain>
    </source>
</reference>
<dbReference type="HOGENOM" id="CLU_061607_2_1_1"/>
<dbReference type="Proteomes" id="UP000054538">
    <property type="component" value="Unassembled WGS sequence"/>
</dbReference>
<sequence length="144" mass="16226">MGQLNGDGLLRLLTGDKFYNQVVEHQKTSEEEKIEHKNRRKLREAQLGVMAAWKEADDAWKKQNKDQQEGYHEELQLWEVERDLAKQEKRWVGWAKPKLGKLEASAPKPVVDNGAAGNGVEEEEDGNDNGNDEGIDSDGGNGKE</sequence>
<protein>
    <submittedName>
        <fullName evidence="2">Uncharacterized protein</fullName>
    </submittedName>
</protein>